<feature type="region of interest" description="Disordered" evidence="2">
    <location>
        <begin position="240"/>
        <end position="266"/>
    </location>
</feature>
<evidence type="ECO:0000256" key="2">
    <source>
        <dbReference type="SAM" id="MobiDB-lite"/>
    </source>
</evidence>
<feature type="region of interest" description="Disordered" evidence="2">
    <location>
        <begin position="299"/>
        <end position="386"/>
    </location>
</feature>
<feature type="compositionally biased region" description="Basic and acidic residues" evidence="2">
    <location>
        <begin position="366"/>
        <end position="380"/>
    </location>
</feature>
<feature type="compositionally biased region" description="Basic and acidic residues" evidence="2">
    <location>
        <begin position="1400"/>
        <end position="1412"/>
    </location>
</feature>
<dbReference type="PANTHER" id="PTHR43642">
    <property type="entry name" value="HYBRID SIGNAL TRANSDUCTION HISTIDINE KINASE G"/>
    <property type="match status" value="1"/>
</dbReference>
<proteinExistence type="predicted"/>
<feature type="compositionally biased region" description="Basic and acidic residues" evidence="2">
    <location>
        <begin position="1546"/>
        <end position="1573"/>
    </location>
</feature>
<dbReference type="InterPro" id="IPR011990">
    <property type="entry name" value="TPR-like_helical_dom_sf"/>
</dbReference>
<accession>A0A448ZMQ2</accession>
<feature type="compositionally biased region" description="Basic residues" evidence="2">
    <location>
        <begin position="1729"/>
        <end position="1751"/>
    </location>
</feature>
<feature type="coiled-coil region" evidence="1">
    <location>
        <begin position="147"/>
        <end position="197"/>
    </location>
</feature>
<feature type="region of interest" description="Disordered" evidence="2">
    <location>
        <begin position="1"/>
        <end position="37"/>
    </location>
</feature>
<dbReference type="EMBL" id="CAACVS010000532">
    <property type="protein sequence ID" value="VEU43311.1"/>
    <property type="molecule type" value="Genomic_DNA"/>
</dbReference>
<protein>
    <recommendedName>
        <fullName evidence="3">Orc1-like AAA ATPase domain-containing protein</fullName>
    </recommendedName>
</protein>
<feature type="region of interest" description="Disordered" evidence="2">
    <location>
        <begin position="1400"/>
        <end position="1636"/>
    </location>
</feature>
<feature type="domain" description="Orc1-like AAA ATPase" evidence="3">
    <location>
        <begin position="414"/>
        <end position="589"/>
    </location>
</feature>
<evidence type="ECO:0000313" key="4">
    <source>
        <dbReference type="EMBL" id="VEU43311.1"/>
    </source>
</evidence>
<name>A0A448ZMQ2_9STRA</name>
<keyword evidence="5" id="KW-1185">Reference proteome</keyword>
<dbReference type="InterPro" id="IPR053159">
    <property type="entry name" value="Hybrid_Histidine_Kinase"/>
</dbReference>
<feature type="compositionally biased region" description="Polar residues" evidence="2">
    <location>
        <begin position="1485"/>
        <end position="1513"/>
    </location>
</feature>
<feature type="compositionally biased region" description="Polar residues" evidence="2">
    <location>
        <begin position="247"/>
        <end position="266"/>
    </location>
</feature>
<feature type="compositionally biased region" description="Basic and acidic residues" evidence="2">
    <location>
        <begin position="325"/>
        <end position="343"/>
    </location>
</feature>
<evidence type="ECO:0000313" key="5">
    <source>
        <dbReference type="Proteomes" id="UP000291116"/>
    </source>
</evidence>
<evidence type="ECO:0000259" key="3">
    <source>
        <dbReference type="Pfam" id="PF13191"/>
    </source>
</evidence>
<feature type="compositionally biased region" description="Basic residues" evidence="2">
    <location>
        <begin position="1416"/>
        <end position="1425"/>
    </location>
</feature>
<dbReference type="Gene3D" id="3.40.50.300">
    <property type="entry name" value="P-loop containing nucleotide triphosphate hydrolases"/>
    <property type="match status" value="1"/>
</dbReference>
<feature type="region of interest" description="Disordered" evidence="2">
    <location>
        <begin position="1649"/>
        <end position="1823"/>
    </location>
</feature>
<feature type="compositionally biased region" description="Basic residues" evidence="2">
    <location>
        <begin position="1809"/>
        <end position="1823"/>
    </location>
</feature>
<gene>
    <name evidence="4" type="ORF">PSNMU_V1.4_AUG-EV-PASAV3_0102220</name>
</gene>
<organism evidence="4 5">
    <name type="scientific">Pseudo-nitzschia multistriata</name>
    <dbReference type="NCBI Taxonomy" id="183589"/>
    <lineage>
        <taxon>Eukaryota</taxon>
        <taxon>Sar</taxon>
        <taxon>Stramenopiles</taxon>
        <taxon>Ochrophyta</taxon>
        <taxon>Bacillariophyta</taxon>
        <taxon>Bacillariophyceae</taxon>
        <taxon>Bacillariophycidae</taxon>
        <taxon>Bacillariales</taxon>
        <taxon>Bacillariaceae</taxon>
        <taxon>Pseudo-nitzschia</taxon>
    </lineage>
</organism>
<feature type="compositionally biased region" description="Low complexity" evidence="2">
    <location>
        <begin position="310"/>
        <end position="324"/>
    </location>
</feature>
<dbReference type="PANTHER" id="PTHR43642:SF1">
    <property type="entry name" value="HYBRID SIGNAL TRANSDUCTION HISTIDINE KINASE G"/>
    <property type="match status" value="1"/>
</dbReference>
<keyword evidence="1" id="KW-0175">Coiled coil</keyword>
<dbReference type="OrthoDB" id="45468at2759"/>
<feature type="compositionally biased region" description="Acidic residues" evidence="2">
    <location>
        <begin position="344"/>
        <end position="358"/>
    </location>
</feature>
<dbReference type="SUPFAM" id="SSF52540">
    <property type="entry name" value="P-loop containing nucleoside triphosphate hydrolases"/>
    <property type="match status" value="1"/>
</dbReference>
<dbReference type="InterPro" id="IPR027417">
    <property type="entry name" value="P-loop_NTPase"/>
</dbReference>
<sequence>MRNDKVNSNLNSSSKTAVTNLTKSSSTMGDSEDLNGSSSSIMIDEAFTAHLQELGLSSTIIVDDKNAYDDADGNENCDYYGYHDSDLYGGDDGDESYLADLLQQRDRRTTVQREEIMEEALERFNAVPNINEETGKQKTDRLFLKLVEEVEKEMEEEFQRRNDLQDERIARELLSKAKDQQRKKLEEEKEKEFEKNRDYYHDGHTDDDSYEIELPQGVADEEFRLEMDGVAKVNSHKSGCRRFMEGSQPSVPTVDNSPFESSYKSSIKSLDWEASETFKSARSFDRRFISDDAMSSSCSESLCSDESDDGNSSTSVSISTNGSIESERERRNDGLKIKKGKSEDETDQFGDDFSDDESPVSVTEGGSERHQSSLLKEKPPKSNFWGRNKELNSLKSSFLSATATAARRNRINPSATAPRHVWIKGIQGIGKSSLVESFLQQDDILRTKPFVCRGIFEDNWIDRSKPFSAIVSCFSDLFGSFYKGNDTVKWVEVIQNCLDDDNDIAVLVLLIPALGTLLDVNVDDTKYSFDKRDNFSFERLSSTLGRVLASICEYSTTIFCIDNVHWAGDDSLQLLKAILMTENLENFFFIGCYRSGVTKSLSKVKTDLSSLFVADIELGAIDEESKKSIVRSQLRRLNKFPIDTKMMNSLMDSCFTHSSSSNPLFLKHLVHFLYEQKIIKCTGKRWKIDSHSELPSSLPNLINDRMEGLSSTHDMIMQSAALLEVNNFRTDTLMVAVTTLSQSRELDIGITEIESDLSILVNKMMIEERPKNHYAFADGTIRTAATSRIPVVNKKRNSALHWDLATNFEKLKRGTAVMKPELNGDGTSLLIVNHLNKGIASVEDKDKIKMVVIRNLEFGEALMKRSAFVTAIGILETGMAALDKKKKWEDSYTVTLQTHLALARCLYCTGEPDQAKSLLNTIIANGRRPRDAIDAFALLISIYRSKMQYEQAKQCTLKALTDIWDDNVSQYNVEDKFSKVRMLVQNRSDADLLVLPSMEHKKTSTKMPFLLQLAEISGLCRAYKLQDLASLRMIELTLKYGSCEINLTGLAFALCGLCVARRHLHGEAYRYGRLAEMMSEGENPYGRQAIAHHHYSMRHWRSSMKNSRATLDDLCRASIKANEVDNLSFQVGTYISSIFYSGSAFDCEDTLLKLYDEKRAQHDLPECWNVTAPYRTLMKLSGEIPKLVKKKHTDTRAIQYDLFFQMVTSIFMQDMEKADSLNAKVVVKPGGCWGPYRVFMQGLVATHFVQMTTGRKKISHQKQAANLVGILTAWTKKGMNNTAHMANILKVELTIASDRGTTPKQSRILLDTAITFAYQDGFTHHAALASERAGLYFIHQDDKKMASLYLSRAFSLYKEWGANAKTEQLERRYKNYLGITSEPIRGIQKGNSCNLMFTDSNRRPRDRSRGEIVRTASRRHGVRRSFSHDEMINQRNQSSRNMMFARGSPSAPNIGRTYSFSENRNSTWDKTSNSSRRLDRLSATKGLSSTRSKSQFLSTNDKNARTPDSTKSIPRNKTKRPALLRNLSSSLTMSVASMLTKPSLASRKEAEDTKAARQERRSSSRLHAMEKKTNSLSYFPSNEGRKPFAASPRPTERLERRLSQKPKTSRRKFLDPGVDYGYSAEPYSAKSDVEDLSLEEEELETLKVIKKKKRMSKIVSSHLTKSDVEDSISSHLTKSDVEDSSSEEEELETPKAKKKKRMSKVVGSHPSKSDVEYSSSGEEELQTPKAKKKLSKESSKKKKKKKSKKNEKKKEPQSPTSEKVVSLDKEEKTSKKETKKKASSAETPSESTSEDRMPSYEENGLGKSARAKKKKAKNRTATL</sequence>
<feature type="compositionally biased region" description="Polar residues" evidence="2">
    <location>
        <begin position="1456"/>
        <end position="1475"/>
    </location>
</feature>
<feature type="compositionally biased region" description="Acidic residues" evidence="2">
    <location>
        <begin position="1682"/>
        <end position="1691"/>
    </location>
</feature>
<dbReference type="SUPFAM" id="SSF48452">
    <property type="entry name" value="TPR-like"/>
    <property type="match status" value="1"/>
</dbReference>
<feature type="compositionally biased region" description="Basic and acidic residues" evidence="2">
    <location>
        <begin position="1765"/>
        <end position="1776"/>
    </location>
</feature>
<feature type="compositionally biased region" description="Polar residues" evidence="2">
    <location>
        <begin position="1526"/>
        <end position="1537"/>
    </location>
</feature>
<dbReference type="Proteomes" id="UP000291116">
    <property type="component" value="Unassembled WGS sequence"/>
</dbReference>
<reference evidence="4 5" key="1">
    <citation type="submission" date="2019-01" db="EMBL/GenBank/DDBJ databases">
        <authorList>
            <person name="Ferrante I. M."/>
        </authorList>
    </citation>
    <scope>NUCLEOTIDE SEQUENCE [LARGE SCALE GENOMIC DNA]</scope>
    <source>
        <strain evidence="4 5">B856</strain>
    </source>
</reference>
<dbReference type="Gene3D" id="1.25.40.10">
    <property type="entry name" value="Tetratricopeptide repeat domain"/>
    <property type="match status" value="1"/>
</dbReference>
<evidence type="ECO:0000256" key="1">
    <source>
        <dbReference type="SAM" id="Coils"/>
    </source>
</evidence>
<dbReference type="InterPro" id="IPR041664">
    <property type="entry name" value="AAA_16"/>
</dbReference>
<dbReference type="Pfam" id="PF13191">
    <property type="entry name" value="AAA_16"/>
    <property type="match status" value="1"/>
</dbReference>